<organism evidence="12 13">
    <name type="scientific">Euphydryas editha</name>
    <name type="common">Edith's checkerspot</name>
    <dbReference type="NCBI Taxonomy" id="104508"/>
    <lineage>
        <taxon>Eukaryota</taxon>
        <taxon>Metazoa</taxon>
        <taxon>Ecdysozoa</taxon>
        <taxon>Arthropoda</taxon>
        <taxon>Hexapoda</taxon>
        <taxon>Insecta</taxon>
        <taxon>Pterygota</taxon>
        <taxon>Neoptera</taxon>
        <taxon>Endopterygota</taxon>
        <taxon>Lepidoptera</taxon>
        <taxon>Glossata</taxon>
        <taxon>Ditrysia</taxon>
        <taxon>Papilionoidea</taxon>
        <taxon>Nymphalidae</taxon>
        <taxon>Nymphalinae</taxon>
        <taxon>Euphydryas</taxon>
    </lineage>
</organism>
<comment type="caution">
    <text evidence="12">The sequence shown here is derived from an EMBL/GenBank/DDBJ whole genome shotgun (WGS) entry which is preliminary data.</text>
</comment>
<keyword evidence="13" id="KW-1185">Reference proteome</keyword>
<evidence type="ECO:0000259" key="11">
    <source>
        <dbReference type="Pfam" id="PF14932"/>
    </source>
</evidence>
<evidence type="ECO:0000313" key="12">
    <source>
        <dbReference type="EMBL" id="CAH2089168.1"/>
    </source>
</evidence>
<protein>
    <recommendedName>
        <fullName evidence="11">HAUS augmin-like complex subunit 3 N-terminal domain-containing protein</fullName>
    </recommendedName>
</protein>
<dbReference type="Pfam" id="PF14932">
    <property type="entry name" value="HAUS-augmin3"/>
    <property type="match status" value="1"/>
</dbReference>
<keyword evidence="7 10" id="KW-0175">Coiled coil</keyword>
<keyword evidence="5" id="KW-0493">Microtubule</keyword>
<evidence type="ECO:0000256" key="3">
    <source>
        <dbReference type="ARBA" id="ARBA00022490"/>
    </source>
</evidence>
<dbReference type="AlphaFoldDB" id="A0AAU9TR09"/>
<proteinExistence type="inferred from homology"/>
<keyword evidence="4" id="KW-0132">Cell division</keyword>
<dbReference type="GO" id="GO:0005874">
    <property type="term" value="C:microtubule"/>
    <property type="evidence" value="ECO:0007669"/>
    <property type="project" value="UniProtKB-KW"/>
</dbReference>
<dbReference type="EMBL" id="CAKOGL010000008">
    <property type="protein sequence ID" value="CAH2089168.1"/>
    <property type="molecule type" value="Genomic_DNA"/>
</dbReference>
<dbReference type="GO" id="GO:0005819">
    <property type="term" value="C:spindle"/>
    <property type="evidence" value="ECO:0007669"/>
    <property type="project" value="UniProtKB-SubCell"/>
</dbReference>
<dbReference type="GO" id="GO:0051301">
    <property type="term" value="P:cell division"/>
    <property type="evidence" value="ECO:0007669"/>
    <property type="project" value="UniProtKB-KW"/>
</dbReference>
<comment type="subcellular location">
    <subcellularLocation>
        <location evidence="1">Cytoplasm</location>
        <location evidence="1">Cytoskeleton</location>
        <location evidence="1">Spindle</location>
    </subcellularLocation>
</comment>
<evidence type="ECO:0000256" key="5">
    <source>
        <dbReference type="ARBA" id="ARBA00022701"/>
    </source>
</evidence>
<comment type="similarity">
    <text evidence="2">Belongs to the HAUS3 family.</text>
</comment>
<keyword evidence="9" id="KW-0131">Cell cycle</keyword>
<sequence>MNSLNDMSDEEFIPFLHSLGVDTYKKSFEWMLNDPDFSDVLRWIYKNLDQNNALTDREEYRYAELEKKGKLLPPDELESKIISIQNEFEGLCLPGDNDSLEDIKLDISMQKDKLIMLEKHEIILKELIEQNESTKEELTLEVTKLNVTLQQCADDEKSAGEECIELAEQEESIFNDVIHIIGDALSVYGNCVIDKELSKRFFTFGPFESYRQSQALFKSHFDLYTSKKFSKKQNDHSNEEELQNALAEAKNMESWLSNALCVYIETKGELSGEQAKLHLISNYNNIHPSQITVSAMEAQSAIELLEQEESILEQQLQMAVKHFVDRRTNLAVEMTARSALAVRERVREELLVLQRVTCRALRVDALVYSALRRELRAAEELLHFAASLRAHALCSDAPARDRLVSVMCTRTHVHTYTRDRDT</sequence>
<evidence type="ECO:0000256" key="2">
    <source>
        <dbReference type="ARBA" id="ARBA00009645"/>
    </source>
</evidence>
<gene>
    <name evidence="12" type="ORF">EEDITHA_LOCUS5251</name>
</gene>
<feature type="coiled-coil region" evidence="10">
    <location>
        <begin position="295"/>
        <end position="322"/>
    </location>
</feature>
<keyword evidence="3" id="KW-0963">Cytoplasm</keyword>
<name>A0AAU9TR09_EUPED</name>
<evidence type="ECO:0000256" key="10">
    <source>
        <dbReference type="SAM" id="Coils"/>
    </source>
</evidence>
<evidence type="ECO:0000256" key="4">
    <source>
        <dbReference type="ARBA" id="ARBA00022618"/>
    </source>
</evidence>
<evidence type="ECO:0000256" key="6">
    <source>
        <dbReference type="ARBA" id="ARBA00022776"/>
    </source>
</evidence>
<evidence type="ECO:0000256" key="9">
    <source>
        <dbReference type="ARBA" id="ARBA00023306"/>
    </source>
</evidence>
<dbReference type="Proteomes" id="UP001153954">
    <property type="component" value="Unassembled WGS sequence"/>
</dbReference>
<evidence type="ECO:0000313" key="13">
    <source>
        <dbReference type="Proteomes" id="UP001153954"/>
    </source>
</evidence>
<feature type="domain" description="HAUS augmin-like complex subunit 3 N-terminal" evidence="11">
    <location>
        <begin position="30"/>
        <end position="242"/>
    </location>
</feature>
<evidence type="ECO:0000256" key="7">
    <source>
        <dbReference type="ARBA" id="ARBA00023054"/>
    </source>
</evidence>
<evidence type="ECO:0000256" key="8">
    <source>
        <dbReference type="ARBA" id="ARBA00023212"/>
    </source>
</evidence>
<dbReference type="InterPro" id="IPR032733">
    <property type="entry name" value="HAUS3_N"/>
</dbReference>
<keyword evidence="8" id="KW-0206">Cytoskeleton</keyword>
<keyword evidence="6" id="KW-0498">Mitosis</keyword>
<reference evidence="12" key="1">
    <citation type="submission" date="2022-03" db="EMBL/GenBank/DDBJ databases">
        <authorList>
            <person name="Tunstrom K."/>
        </authorList>
    </citation>
    <scope>NUCLEOTIDE SEQUENCE</scope>
</reference>
<accession>A0AAU9TR09</accession>
<evidence type="ECO:0000256" key="1">
    <source>
        <dbReference type="ARBA" id="ARBA00004186"/>
    </source>
</evidence>